<evidence type="ECO:0000256" key="1">
    <source>
        <dbReference type="SAM" id="MobiDB-lite"/>
    </source>
</evidence>
<keyword evidence="3" id="KW-1185">Reference proteome</keyword>
<dbReference type="RefSeq" id="WP_146406609.1">
    <property type="nucleotide sequence ID" value="NZ_SJPU01000001.1"/>
</dbReference>
<protein>
    <submittedName>
        <fullName evidence="2">Uncharacterized protein</fullName>
    </submittedName>
</protein>
<feature type="compositionally biased region" description="Acidic residues" evidence="1">
    <location>
        <begin position="37"/>
        <end position="55"/>
    </location>
</feature>
<organism evidence="2 3">
    <name type="scientific">Allorhodopirellula heiligendammensis</name>
    <dbReference type="NCBI Taxonomy" id="2714739"/>
    <lineage>
        <taxon>Bacteria</taxon>
        <taxon>Pseudomonadati</taxon>
        <taxon>Planctomycetota</taxon>
        <taxon>Planctomycetia</taxon>
        <taxon>Pirellulales</taxon>
        <taxon>Pirellulaceae</taxon>
        <taxon>Allorhodopirellula</taxon>
    </lineage>
</organism>
<reference evidence="2 3" key="1">
    <citation type="journal article" date="2020" name="Antonie Van Leeuwenhoek">
        <title>Rhodopirellula heiligendammensis sp. nov., Rhodopirellula pilleata sp. nov., and Rhodopirellula solitaria sp. nov. isolated from natural or artificial marine surfaces in Northern Germany and California, USA, and emended description of the genus Rhodopirellula.</title>
        <authorList>
            <person name="Kallscheuer N."/>
            <person name="Wiegand S."/>
            <person name="Jogler M."/>
            <person name="Boedeker C."/>
            <person name="Peeters S.H."/>
            <person name="Rast P."/>
            <person name="Heuer A."/>
            <person name="Jetten M.S.M."/>
            <person name="Rohde M."/>
            <person name="Jogler C."/>
        </authorList>
    </citation>
    <scope>NUCLEOTIDE SEQUENCE [LARGE SCALE GENOMIC DNA]</scope>
    <source>
        <strain evidence="2 3">Poly21</strain>
    </source>
</reference>
<comment type="caution">
    <text evidence="2">The sequence shown here is derived from an EMBL/GenBank/DDBJ whole genome shotgun (WGS) entry which is preliminary data.</text>
</comment>
<evidence type="ECO:0000313" key="2">
    <source>
        <dbReference type="EMBL" id="TWU19894.1"/>
    </source>
</evidence>
<name>A0A5C6C966_9BACT</name>
<evidence type="ECO:0000313" key="3">
    <source>
        <dbReference type="Proteomes" id="UP000319908"/>
    </source>
</evidence>
<feature type="region of interest" description="Disordered" evidence="1">
    <location>
        <begin position="27"/>
        <end position="55"/>
    </location>
</feature>
<dbReference type="OrthoDB" id="9995387at2"/>
<dbReference type="EMBL" id="SJPU01000001">
    <property type="protein sequence ID" value="TWU19894.1"/>
    <property type="molecule type" value="Genomic_DNA"/>
</dbReference>
<sequence length="86" mass="9506">MILFICWVVFVLVLIIAFTVAAVLESRGRESSAVAEEPTDSSYEDSEATEEGEVVEEFEAVEEFSEFPAEGGEPADDFAAFDEEFK</sequence>
<accession>A0A5C6C966</accession>
<dbReference type="Proteomes" id="UP000319908">
    <property type="component" value="Unassembled WGS sequence"/>
</dbReference>
<gene>
    <name evidence="2" type="ORF">Poly21_20730</name>
</gene>
<dbReference type="AlphaFoldDB" id="A0A5C6C966"/>
<proteinExistence type="predicted"/>